<keyword evidence="2" id="KW-1185">Reference proteome</keyword>
<dbReference type="Pfam" id="PF20039">
    <property type="entry name" value="DUF6441"/>
    <property type="match status" value="1"/>
</dbReference>
<sequence length="213" mass="23176">MIRVETPTRAIDAGLKYNFELFERGVTDAVGIAEEELKQRWRSQVRRAGLGNRLANSIRGAAYPTSTVSANAKALVWTRAPKLIAAHEQGALIRARRRRYLAIPTDAAGTGRGGGRITPAAWEQRSGIELRPIKLRRGGVLLVADDVRINSRGAATQKRGRRRRDGILTGAQSAVIFILIPQAKLPKRLNLQDDARAVAAALPSLIAAYTGAR</sequence>
<dbReference type="OrthoDB" id="7571212at2"/>
<reference evidence="1 2" key="1">
    <citation type="submission" date="2019-06" db="EMBL/GenBank/DDBJ databases">
        <title>Genome of new Rhodobacteraceae sp. SM1903.</title>
        <authorList>
            <person name="Ren X."/>
        </authorList>
    </citation>
    <scope>NUCLEOTIDE SEQUENCE [LARGE SCALE GENOMIC DNA]</scope>
    <source>
        <strain evidence="1 2">SM1903</strain>
    </source>
</reference>
<organism evidence="1 2">
    <name type="scientific">Pelagovum pacificum</name>
    <dbReference type="NCBI Taxonomy" id="2588711"/>
    <lineage>
        <taxon>Bacteria</taxon>
        <taxon>Pseudomonadati</taxon>
        <taxon>Pseudomonadota</taxon>
        <taxon>Alphaproteobacteria</taxon>
        <taxon>Rhodobacterales</taxon>
        <taxon>Paracoccaceae</taxon>
        <taxon>Pelagovum</taxon>
    </lineage>
</organism>
<dbReference type="RefSeq" id="WP_140193600.1">
    <property type="nucleotide sequence ID" value="NZ_CP065915.1"/>
</dbReference>
<dbReference type="InterPro" id="IPR045622">
    <property type="entry name" value="DUF6441"/>
</dbReference>
<name>A0A5C5GFR5_9RHOB</name>
<accession>A0A5C5GFR5</accession>
<gene>
    <name evidence="1" type="ORF">FHY64_06470</name>
</gene>
<dbReference type="Proteomes" id="UP000314011">
    <property type="component" value="Unassembled WGS sequence"/>
</dbReference>
<evidence type="ECO:0000313" key="1">
    <source>
        <dbReference type="EMBL" id="TNY32917.1"/>
    </source>
</evidence>
<dbReference type="AlphaFoldDB" id="A0A5C5GFR5"/>
<dbReference type="EMBL" id="VFFF01000001">
    <property type="protein sequence ID" value="TNY32917.1"/>
    <property type="molecule type" value="Genomic_DNA"/>
</dbReference>
<evidence type="ECO:0000313" key="2">
    <source>
        <dbReference type="Proteomes" id="UP000314011"/>
    </source>
</evidence>
<protein>
    <submittedName>
        <fullName evidence="1">Uncharacterized protein</fullName>
    </submittedName>
</protein>
<proteinExistence type="predicted"/>
<comment type="caution">
    <text evidence="1">The sequence shown here is derived from an EMBL/GenBank/DDBJ whole genome shotgun (WGS) entry which is preliminary data.</text>
</comment>